<comment type="caution">
    <text evidence="2">The sequence shown here is derived from an EMBL/GenBank/DDBJ whole genome shotgun (WGS) entry which is preliminary data.</text>
</comment>
<reference evidence="3" key="1">
    <citation type="journal article" date="2020" name="Stud. Mycol.">
        <title>101 Dothideomycetes genomes: A test case for predicting lifestyles and emergence of pathogens.</title>
        <authorList>
            <person name="Haridas S."/>
            <person name="Albert R."/>
            <person name="Binder M."/>
            <person name="Bloem J."/>
            <person name="LaButti K."/>
            <person name="Salamov A."/>
            <person name="Andreopoulos B."/>
            <person name="Baker S."/>
            <person name="Barry K."/>
            <person name="Bills G."/>
            <person name="Bluhm B."/>
            <person name="Cannon C."/>
            <person name="Castanera R."/>
            <person name="Culley D."/>
            <person name="Daum C."/>
            <person name="Ezra D."/>
            <person name="Gonzalez J."/>
            <person name="Henrissat B."/>
            <person name="Kuo A."/>
            <person name="Liang C."/>
            <person name="Lipzen A."/>
            <person name="Lutzoni F."/>
            <person name="Magnuson J."/>
            <person name="Mondo S."/>
            <person name="Nolan M."/>
            <person name="Ohm R."/>
            <person name="Pangilinan J."/>
            <person name="Park H.-J."/>
            <person name="Ramirez L."/>
            <person name="Alfaro M."/>
            <person name="Sun H."/>
            <person name="Tritt A."/>
            <person name="Yoshinaga Y."/>
            <person name="Zwiers L.-H."/>
            <person name="Turgeon B."/>
            <person name="Goodwin S."/>
            <person name="Spatafora J."/>
            <person name="Crous P."/>
            <person name="Grigoriev I."/>
        </authorList>
    </citation>
    <scope>NUCLEOTIDE SEQUENCE [LARGE SCALE GENOMIC DNA]</scope>
    <source>
        <strain evidence="3">CBS 304.66</strain>
    </source>
</reference>
<feature type="region of interest" description="Disordered" evidence="1">
    <location>
        <begin position="116"/>
        <end position="139"/>
    </location>
</feature>
<proteinExistence type="predicted"/>
<gene>
    <name evidence="2" type="ORF">CC78DRAFT_5811</name>
</gene>
<feature type="compositionally biased region" description="Polar residues" evidence="1">
    <location>
        <begin position="119"/>
        <end position="139"/>
    </location>
</feature>
<keyword evidence="3" id="KW-1185">Reference proteome</keyword>
<accession>A0A9P4NCV6</accession>
<organism evidence="2 3">
    <name type="scientific">Lojkania enalia</name>
    <dbReference type="NCBI Taxonomy" id="147567"/>
    <lineage>
        <taxon>Eukaryota</taxon>
        <taxon>Fungi</taxon>
        <taxon>Dikarya</taxon>
        <taxon>Ascomycota</taxon>
        <taxon>Pezizomycotina</taxon>
        <taxon>Dothideomycetes</taxon>
        <taxon>Pleosporomycetidae</taxon>
        <taxon>Pleosporales</taxon>
        <taxon>Pleosporales incertae sedis</taxon>
        <taxon>Lojkania</taxon>
    </lineage>
</organism>
<evidence type="ECO:0000313" key="2">
    <source>
        <dbReference type="EMBL" id="KAF2270904.1"/>
    </source>
</evidence>
<name>A0A9P4NCV6_9PLEO</name>
<evidence type="ECO:0000313" key="3">
    <source>
        <dbReference type="Proteomes" id="UP000800093"/>
    </source>
</evidence>
<protein>
    <submittedName>
        <fullName evidence="2">Uncharacterized protein</fullName>
    </submittedName>
</protein>
<dbReference type="AlphaFoldDB" id="A0A9P4NCV6"/>
<evidence type="ECO:0000256" key="1">
    <source>
        <dbReference type="SAM" id="MobiDB-lite"/>
    </source>
</evidence>
<dbReference type="Proteomes" id="UP000800093">
    <property type="component" value="Unassembled WGS sequence"/>
</dbReference>
<sequence length="139" mass="14887">MACRSLRGLVVAGGCRQTSGNGRWCRSGRSGEKRREGQTKGCVMGRSPVYRATRLAGTRARQISHSAARMARLWCLAGLSIWPLLSYSCTARGGSWIAGWRVTGVLRGALAGSSMRAPQHSQCSEQRADSTSTADGEGR</sequence>
<dbReference type="EMBL" id="ML986578">
    <property type="protein sequence ID" value="KAF2270904.1"/>
    <property type="molecule type" value="Genomic_DNA"/>
</dbReference>